<keyword evidence="1" id="KW-1133">Transmembrane helix</keyword>
<proteinExistence type="predicted"/>
<protein>
    <recommendedName>
        <fullName evidence="4">TadE-like protein</fullName>
    </recommendedName>
</protein>
<name>A0A2T1APG4_TRISK</name>
<evidence type="ECO:0000313" key="2">
    <source>
        <dbReference type="EMBL" id="PRZ50500.1"/>
    </source>
</evidence>
<accession>A0A2T1APG4</accession>
<organism evidence="2 3">
    <name type="scientific">Tritonibacter scottomollicae</name>
    <name type="common">Epibacterium scottomollicae</name>
    <dbReference type="NCBI Taxonomy" id="483013"/>
    <lineage>
        <taxon>Bacteria</taxon>
        <taxon>Pseudomonadati</taxon>
        <taxon>Pseudomonadota</taxon>
        <taxon>Alphaproteobacteria</taxon>
        <taxon>Rhodobacterales</taxon>
        <taxon>Paracoccaceae</taxon>
        <taxon>Tritonibacter</taxon>
    </lineage>
</organism>
<reference evidence="2 3" key="1">
    <citation type="submission" date="2018-03" db="EMBL/GenBank/DDBJ databases">
        <title>Genomic Encyclopedia of Archaeal and Bacterial Type Strains, Phase II (KMG-II): from individual species to whole genera.</title>
        <authorList>
            <person name="Goeker M."/>
        </authorList>
    </citation>
    <scope>NUCLEOTIDE SEQUENCE [LARGE SCALE GENOMIC DNA]</scope>
    <source>
        <strain evidence="2 3">DSM 25328</strain>
    </source>
</reference>
<comment type="caution">
    <text evidence="2">The sequence shown here is derived from an EMBL/GenBank/DDBJ whole genome shotgun (WGS) entry which is preliminary data.</text>
</comment>
<gene>
    <name evidence="2" type="ORF">CLV89_101725</name>
</gene>
<sequence>MFKMLSDTLRRFRHREDGNIAIETAIYLPFLLGVFAVTFTLFDLFRQETVNTKAAYTVSDLISRETTALNDEYINSIYTLGRMMARADSGMSMRVSVIRWDADDARYYVDWSVERGAQMDIWTDATVVDIEDKLPTMPDEERIIVVETWNDVEPAFNVGLGTRNIYNLVFSRPRFASQIAFEGSVVSDGTIHDDEVVDNAES</sequence>
<feature type="transmembrane region" description="Helical" evidence="1">
    <location>
        <begin position="20"/>
        <end position="42"/>
    </location>
</feature>
<keyword evidence="1" id="KW-0472">Membrane</keyword>
<dbReference type="OrthoDB" id="7876207at2"/>
<evidence type="ECO:0000256" key="1">
    <source>
        <dbReference type="SAM" id="Phobius"/>
    </source>
</evidence>
<dbReference type="Proteomes" id="UP000237718">
    <property type="component" value="Unassembled WGS sequence"/>
</dbReference>
<dbReference type="RefSeq" id="WP_106162223.1">
    <property type="nucleotide sequence ID" value="NZ_JAGDDX010000001.1"/>
</dbReference>
<dbReference type="AlphaFoldDB" id="A0A2T1APG4"/>
<evidence type="ECO:0000313" key="3">
    <source>
        <dbReference type="Proteomes" id="UP000237718"/>
    </source>
</evidence>
<dbReference type="EMBL" id="PVUF01000001">
    <property type="protein sequence ID" value="PRZ50500.1"/>
    <property type="molecule type" value="Genomic_DNA"/>
</dbReference>
<evidence type="ECO:0008006" key="4">
    <source>
        <dbReference type="Google" id="ProtNLM"/>
    </source>
</evidence>
<keyword evidence="1" id="KW-0812">Transmembrane</keyword>